<name>A0A0K6HME6_9HYPH</name>
<dbReference type="OrthoDB" id="6199360at2"/>
<dbReference type="SUPFAM" id="SSF56219">
    <property type="entry name" value="DNase I-like"/>
    <property type="match status" value="1"/>
</dbReference>
<protein>
    <submittedName>
        <fullName evidence="2">Endonuclease/Exonuclease/phosphatase family</fullName>
    </submittedName>
</protein>
<accession>A0A0K6HME6</accession>
<evidence type="ECO:0000313" key="3">
    <source>
        <dbReference type="Proteomes" id="UP000183900"/>
    </source>
</evidence>
<keyword evidence="2" id="KW-0378">Hydrolase</keyword>
<organism evidence="2 3">
    <name type="scientific">Pannonibacter indicus</name>
    <dbReference type="NCBI Taxonomy" id="466044"/>
    <lineage>
        <taxon>Bacteria</taxon>
        <taxon>Pseudomonadati</taxon>
        <taxon>Pseudomonadota</taxon>
        <taxon>Alphaproteobacteria</taxon>
        <taxon>Hyphomicrobiales</taxon>
        <taxon>Stappiaceae</taxon>
        <taxon>Pannonibacter</taxon>
    </lineage>
</organism>
<sequence>MTDNRIQSFKVTCWNIEHADKLLDDLEAASDGVREEAEARLAAVRDEITALAADVLMISEGPNGEDRAKRFFERAAPGYRLVTRGSDDRRTYGMQGTDAVTGRQWIWFLLRDIPGLSGSLLHLDQWKRLTEANSGGEHRAGSWDVAFPEFRDGQLLFRITRNHSHWRHPQVLLANVDGVSIEFIGCHLKSKITRTSGRGDVTDAAFFDNNPGLVADLINSRVRITTECTDVRHYIDARFAADASAPLIVLGDLNDGPGKERIERRFLYHDLISTLQGEIFFARRFLNHALFDAPEEERWSVFFRDRLDPGRSPRILLDHILFSQTFTGNRQVTANSFRARQAGGLVEHDVHHAITGTRPAFAMTSDHKPVSMHFDRRTPA</sequence>
<dbReference type="Proteomes" id="UP000183900">
    <property type="component" value="Unassembled WGS sequence"/>
</dbReference>
<reference evidence="3" key="1">
    <citation type="submission" date="2015-08" db="EMBL/GenBank/DDBJ databases">
        <authorList>
            <person name="Varghese N."/>
        </authorList>
    </citation>
    <scope>NUCLEOTIDE SEQUENCE [LARGE SCALE GENOMIC DNA]</scope>
    <source>
        <strain evidence="3">DSM 23407</strain>
    </source>
</reference>
<keyword evidence="3" id="KW-1185">Reference proteome</keyword>
<keyword evidence="2" id="KW-0255">Endonuclease</keyword>
<proteinExistence type="predicted"/>
<dbReference type="GO" id="GO:0004519">
    <property type="term" value="F:endonuclease activity"/>
    <property type="evidence" value="ECO:0007669"/>
    <property type="project" value="UniProtKB-KW"/>
</dbReference>
<dbReference type="EMBL" id="CYHE01000001">
    <property type="protein sequence ID" value="CUA92016.1"/>
    <property type="molecule type" value="Genomic_DNA"/>
</dbReference>
<dbReference type="GO" id="GO:0004527">
    <property type="term" value="F:exonuclease activity"/>
    <property type="evidence" value="ECO:0007669"/>
    <property type="project" value="UniProtKB-KW"/>
</dbReference>
<dbReference type="RefSeq" id="WP_055453992.1">
    <property type="nucleotide sequence ID" value="NZ_CYHE01000001.1"/>
</dbReference>
<keyword evidence="1" id="KW-0175">Coiled coil</keyword>
<evidence type="ECO:0000256" key="1">
    <source>
        <dbReference type="SAM" id="Coils"/>
    </source>
</evidence>
<gene>
    <name evidence="2" type="ORF">Ga0061067_101230</name>
</gene>
<dbReference type="AlphaFoldDB" id="A0A0K6HME6"/>
<evidence type="ECO:0000313" key="2">
    <source>
        <dbReference type="EMBL" id="CUA92016.1"/>
    </source>
</evidence>
<dbReference type="Gene3D" id="3.60.10.10">
    <property type="entry name" value="Endonuclease/exonuclease/phosphatase"/>
    <property type="match status" value="1"/>
</dbReference>
<keyword evidence="2" id="KW-0540">Nuclease</keyword>
<keyword evidence="2" id="KW-0269">Exonuclease</keyword>
<feature type="coiled-coil region" evidence="1">
    <location>
        <begin position="16"/>
        <end position="54"/>
    </location>
</feature>
<dbReference type="InterPro" id="IPR036691">
    <property type="entry name" value="Endo/exonu/phosph_ase_sf"/>
</dbReference>